<dbReference type="InterPro" id="IPR018934">
    <property type="entry name" value="RIO_dom"/>
</dbReference>
<dbReference type="SMART" id="SM00090">
    <property type="entry name" value="RIO"/>
    <property type="match status" value="1"/>
</dbReference>
<keyword evidence="3" id="KW-0723">Serine/threonine-protein kinase</keyword>
<dbReference type="EC" id="2.7.11.1" evidence="2"/>
<keyword evidence="5" id="KW-0479">Metal-binding</keyword>
<dbReference type="InterPro" id="IPR051272">
    <property type="entry name" value="RIO-type_Ser/Thr_kinase"/>
</dbReference>
<evidence type="ECO:0000256" key="6">
    <source>
        <dbReference type="ARBA" id="ARBA00022741"/>
    </source>
</evidence>
<comment type="catalytic activity">
    <reaction evidence="10">
        <text>L-threonyl-[protein] + ATP = O-phospho-L-threonyl-[protein] + ADP + H(+)</text>
        <dbReference type="Rhea" id="RHEA:46608"/>
        <dbReference type="Rhea" id="RHEA-COMP:11060"/>
        <dbReference type="Rhea" id="RHEA-COMP:11605"/>
        <dbReference type="ChEBI" id="CHEBI:15378"/>
        <dbReference type="ChEBI" id="CHEBI:30013"/>
        <dbReference type="ChEBI" id="CHEBI:30616"/>
        <dbReference type="ChEBI" id="CHEBI:61977"/>
        <dbReference type="ChEBI" id="CHEBI:456216"/>
        <dbReference type="EC" id="2.7.11.1"/>
    </reaction>
</comment>
<evidence type="ECO:0000256" key="9">
    <source>
        <dbReference type="ARBA" id="ARBA00022842"/>
    </source>
</evidence>
<keyword evidence="7 14" id="KW-0418">Kinase</keyword>
<comment type="similarity">
    <text evidence="1">Belongs to the protein kinase superfamily. RIO-type Ser/Thr kinase family.</text>
</comment>
<name>A0A7C4NNN1_9CREN</name>
<evidence type="ECO:0000256" key="8">
    <source>
        <dbReference type="ARBA" id="ARBA00022840"/>
    </source>
</evidence>
<sequence>MDHEIDRKIAKRSKEPRVKDKDLFEVVEEVFDRATVLAIIELKRRKCLKLLKGVVSAGKEARVYWGKGFDGSDLAVKIYLTATAEFKKGIWKYIQGDPRYEWVASLPSHKLMSVWARKEFSNLKRIHSIGVNAPEPICVYRNVLTMKFIGENGVRAPLLKEVYEVGELEEDVAEEIFKKLIEVVYRLYWNAELVHGDLSEYNVMLFRGEPYIIDVSQAITLNHPNSLSFLYRDVGNLVRFFRDEVGVEVPSVEEIVDRILNKRLNL</sequence>
<organism evidence="14">
    <name type="scientific">Ignisphaera aggregans</name>
    <dbReference type="NCBI Taxonomy" id="334771"/>
    <lineage>
        <taxon>Archaea</taxon>
        <taxon>Thermoproteota</taxon>
        <taxon>Thermoprotei</taxon>
        <taxon>Desulfurococcales</taxon>
        <taxon>Desulfurococcaceae</taxon>
        <taxon>Ignisphaera</taxon>
    </lineage>
</organism>
<evidence type="ECO:0000256" key="5">
    <source>
        <dbReference type="ARBA" id="ARBA00022723"/>
    </source>
</evidence>
<dbReference type="CDD" id="cd05145">
    <property type="entry name" value="RIO1_like"/>
    <property type="match status" value="1"/>
</dbReference>
<gene>
    <name evidence="14" type="ORF">ENU08_08095</name>
    <name evidence="13" type="ORF">ENU41_06055</name>
</gene>
<evidence type="ECO:0000313" key="13">
    <source>
        <dbReference type="EMBL" id="HGQ36222.1"/>
    </source>
</evidence>
<dbReference type="PROSITE" id="PS01245">
    <property type="entry name" value="RIO1"/>
    <property type="match status" value="1"/>
</dbReference>
<dbReference type="EMBL" id="DTBD01000073">
    <property type="protein sequence ID" value="HGQ65187.1"/>
    <property type="molecule type" value="Genomic_DNA"/>
</dbReference>
<dbReference type="GO" id="GO:0004674">
    <property type="term" value="F:protein serine/threonine kinase activity"/>
    <property type="evidence" value="ECO:0007669"/>
    <property type="project" value="UniProtKB-KW"/>
</dbReference>
<evidence type="ECO:0000256" key="11">
    <source>
        <dbReference type="ARBA" id="ARBA00048679"/>
    </source>
</evidence>
<dbReference type="GO" id="GO:0046872">
    <property type="term" value="F:metal ion binding"/>
    <property type="evidence" value="ECO:0007669"/>
    <property type="project" value="UniProtKB-KW"/>
</dbReference>
<evidence type="ECO:0000256" key="1">
    <source>
        <dbReference type="ARBA" id="ARBA00009196"/>
    </source>
</evidence>
<comment type="catalytic activity">
    <reaction evidence="11">
        <text>L-seryl-[protein] + ATP = O-phospho-L-seryl-[protein] + ADP + H(+)</text>
        <dbReference type="Rhea" id="RHEA:17989"/>
        <dbReference type="Rhea" id="RHEA-COMP:9863"/>
        <dbReference type="Rhea" id="RHEA-COMP:11604"/>
        <dbReference type="ChEBI" id="CHEBI:15378"/>
        <dbReference type="ChEBI" id="CHEBI:29999"/>
        <dbReference type="ChEBI" id="CHEBI:30616"/>
        <dbReference type="ChEBI" id="CHEBI:83421"/>
        <dbReference type="ChEBI" id="CHEBI:456216"/>
        <dbReference type="EC" id="2.7.11.1"/>
    </reaction>
</comment>
<evidence type="ECO:0000256" key="2">
    <source>
        <dbReference type="ARBA" id="ARBA00012513"/>
    </source>
</evidence>
<keyword evidence="8" id="KW-0067">ATP-binding</keyword>
<dbReference type="InterPro" id="IPR018935">
    <property type="entry name" value="RIO_kinase_CS"/>
</dbReference>
<evidence type="ECO:0000256" key="3">
    <source>
        <dbReference type="ARBA" id="ARBA00022527"/>
    </source>
</evidence>
<evidence type="ECO:0000256" key="7">
    <source>
        <dbReference type="ARBA" id="ARBA00022777"/>
    </source>
</evidence>
<keyword evidence="6" id="KW-0547">Nucleotide-binding</keyword>
<dbReference type="PANTHER" id="PTHR45723">
    <property type="entry name" value="SERINE/THREONINE-PROTEIN KINASE RIO1"/>
    <property type="match status" value="1"/>
</dbReference>
<dbReference type="Gene3D" id="1.10.510.10">
    <property type="entry name" value="Transferase(Phosphotransferase) domain 1"/>
    <property type="match status" value="1"/>
</dbReference>
<accession>A0A7C4NNN1</accession>
<dbReference type="SUPFAM" id="SSF56112">
    <property type="entry name" value="Protein kinase-like (PK-like)"/>
    <property type="match status" value="1"/>
</dbReference>
<dbReference type="Gene3D" id="3.30.200.20">
    <property type="entry name" value="Phosphorylase Kinase, domain 1"/>
    <property type="match status" value="1"/>
</dbReference>
<dbReference type="Pfam" id="PF01163">
    <property type="entry name" value="RIO1"/>
    <property type="match status" value="1"/>
</dbReference>
<dbReference type="GO" id="GO:0005524">
    <property type="term" value="F:ATP binding"/>
    <property type="evidence" value="ECO:0007669"/>
    <property type="project" value="UniProtKB-KW"/>
</dbReference>
<reference evidence="14" key="1">
    <citation type="journal article" date="2020" name="mSystems">
        <title>Genome- and Community-Level Interaction Insights into Carbon Utilization and Element Cycling Functions of Hydrothermarchaeota in Hydrothermal Sediment.</title>
        <authorList>
            <person name="Zhou Z."/>
            <person name="Liu Y."/>
            <person name="Xu W."/>
            <person name="Pan J."/>
            <person name="Luo Z.H."/>
            <person name="Li M."/>
        </authorList>
    </citation>
    <scope>NUCLEOTIDE SEQUENCE [LARGE SCALE GENOMIC DNA]</scope>
    <source>
        <strain evidence="14">SpSt-637</strain>
        <strain evidence="13">SpSt-667</strain>
    </source>
</reference>
<dbReference type="InterPro" id="IPR000687">
    <property type="entry name" value="RIO_kinase"/>
</dbReference>
<evidence type="ECO:0000259" key="12">
    <source>
        <dbReference type="SMART" id="SM00090"/>
    </source>
</evidence>
<evidence type="ECO:0000313" key="14">
    <source>
        <dbReference type="EMBL" id="HGQ65187.1"/>
    </source>
</evidence>
<keyword evidence="4" id="KW-0808">Transferase</keyword>
<dbReference type="InterPro" id="IPR011009">
    <property type="entry name" value="Kinase-like_dom_sf"/>
</dbReference>
<comment type="caution">
    <text evidence="14">The sequence shown here is derived from an EMBL/GenBank/DDBJ whole genome shotgun (WGS) entry which is preliminary data.</text>
</comment>
<feature type="domain" description="RIO kinase" evidence="12">
    <location>
        <begin position="20"/>
        <end position="261"/>
    </location>
</feature>
<dbReference type="AlphaFoldDB" id="A0A7C4NNN1"/>
<dbReference type="EMBL" id="DTCK01000039">
    <property type="protein sequence ID" value="HGQ36222.1"/>
    <property type="molecule type" value="Genomic_DNA"/>
</dbReference>
<keyword evidence="9" id="KW-0460">Magnesium</keyword>
<protein>
    <recommendedName>
        <fullName evidence="2">non-specific serine/threonine protein kinase</fullName>
        <ecNumber evidence="2">2.7.11.1</ecNumber>
    </recommendedName>
</protein>
<evidence type="ECO:0000256" key="10">
    <source>
        <dbReference type="ARBA" id="ARBA00047899"/>
    </source>
</evidence>
<evidence type="ECO:0000256" key="4">
    <source>
        <dbReference type="ARBA" id="ARBA00022679"/>
    </source>
</evidence>
<proteinExistence type="inferred from homology"/>